<organism evidence="1 2">
    <name type="scientific">Salinivibrio kushneri</name>
    <dbReference type="NCBI Taxonomy" id="1908198"/>
    <lineage>
        <taxon>Bacteria</taxon>
        <taxon>Pseudomonadati</taxon>
        <taxon>Pseudomonadota</taxon>
        <taxon>Gammaproteobacteria</taxon>
        <taxon>Vibrionales</taxon>
        <taxon>Vibrionaceae</taxon>
        <taxon>Salinivibrio</taxon>
    </lineage>
</organism>
<dbReference type="Proteomes" id="UP000188726">
    <property type="component" value="Unassembled WGS sequence"/>
</dbReference>
<reference evidence="1 2" key="1">
    <citation type="journal article" date="2017" name="Genome Announc.">
        <title>Draft Genome Sequences of Salinivibrio proteolyticus, Salinivibrio sharmensis, Salinivibrio siamensis, Salinivibrio costicola subsp. alcaliphilus, Salinivibrio costicola subsp. vallismortis, and 29 New Isolates Belonging to the Genus Salinivibrio.</title>
        <authorList>
            <person name="Lopez-Hermoso C."/>
            <person name="de la Haba R.R."/>
            <person name="Sanchez-Porro C."/>
            <person name="Bayliss S.C."/>
            <person name="Feil E.J."/>
            <person name="Ventosa A."/>
        </authorList>
    </citation>
    <scope>NUCLEOTIDE SEQUENCE [LARGE SCALE GENOMIC DNA]</scope>
    <source>
        <strain evidence="1 2">IC202</strain>
    </source>
</reference>
<name>A0AB36K4S0_9GAMM</name>
<dbReference type="EMBL" id="MUEO01000025">
    <property type="protein sequence ID" value="OOE43453.1"/>
    <property type="molecule type" value="Genomic_DNA"/>
</dbReference>
<evidence type="ECO:0000313" key="1">
    <source>
        <dbReference type="EMBL" id="OOE43453.1"/>
    </source>
</evidence>
<gene>
    <name evidence="1" type="ORF">BZG09_10635</name>
</gene>
<sequence length="181" mass="20624">MSKSHIDRLVSSLRFEFARVGDTTVTGCWAFLPDGFKVGYGESSCVDPERFSFETGCHHAKERCIQDATNKLWELEGYLLKVTGTDSSVMPTSISKLPEPSPERDGFMVYKSKPTERTAYQIRESDMLHVVTDNKKRINIGGVDYEFVHHEPVGVGDFICFLSDDDIYHVRKEVMAERNYL</sequence>
<proteinExistence type="predicted"/>
<dbReference type="AlphaFoldDB" id="A0AB36K4S0"/>
<dbReference type="InterPro" id="IPR025915">
    <property type="entry name" value="Phage_gp49_66"/>
</dbReference>
<dbReference type="Pfam" id="PF13876">
    <property type="entry name" value="Phage_gp49_66"/>
    <property type="match status" value="1"/>
</dbReference>
<protein>
    <submittedName>
        <fullName evidence="1">Uncharacterized protein</fullName>
    </submittedName>
</protein>
<accession>A0AB36K4S0</accession>
<comment type="caution">
    <text evidence="1">The sequence shown here is derived from an EMBL/GenBank/DDBJ whole genome shotgun (WGS) entry which is preliminary data.</text>
</comment>
<evidence type="ECO:0000313" key="2">
    <source>
        <dbReference type="Proteomes" id="UP000188726"/>
    </source>
</evidence>